<feature type="region of interest" description="Disordered" evidence="1">
    <location>
        <begin position="30"/>
        <end position="54"/>
    </location>
</feature>
<evidence type="ECO:0000259" key="3">
    <source>
        <dbReference type="Pfam" id="PF10708"/>
    </source>
</evidence>
<keyword evidence="2" id="KW-1133">Transmembrane helix</keyword>
<feature type="transmembrane region" description="Helical" evidence="2">
    <location>
        <begin position="267"/>
        <end position="290"/>
    </location>
</feature>
<evidence type="ECO:0000313" key="5">
    <source>
        <dbReference type="Proteomes" id="UP001256673"/>
    </source>
</evidence>
<reference evidence="4 5" key="1">
    <citation type="submission" date="2023-09" db="EMBL/GenBank/DDBJ databases">
        <title>Microbacterium fusihabitans sp. nov., Microbacterium phycihabitans sp. nov., and Microbacterium cervinum sp. nov., isolated from dried seaweeds of beach.</title>
        <authorList>
            <person name="Lee S.D."/>
        </authorList>
    </citation>
    <scope>NUCLEOTIDE SEQUENCE [LARGE SCALE GENOMIC DNA]</scope>
    <source>
        <strain evidence="4 5">KSW2-21</strain>
    </source>
</reference>
<feature type="transmembrane region" description="Helical" evidence="2">
    <location>
        <begin position="146"/>
        <end position="165"/>
    </location>
</feature>
<keyword evidence="2" id="KW-0812">Transmembrane</keyword>
<keyword evidence="5" id="KW-1185">Reference proteome</keyword>
<dbReference type="EMBL" id="JAWDIU010000007">
    <property type="protein sequence ID" value="MDU0328412.1"/>
    <property type="molecule type" value="Genomic_DNA"/>
</dbReference>
<protein>
    <submittedName>
        <fullName evidence="4">DUF2510 domain-containing protein</fullName>
    </submittedName>
</protein>
<dbReference type="InterPro" id="IPR018929">
    <property type="entry name" value="DUF2510"/>
</dbReference>
<organism evidence="4 5">
    <name type="scientific">Microbacterium algihabitans</name>
    <dbReference type="NCBI Taxonomy" id="3075992"/>
    <lineage>
        <taxon>Bacteria</taxon>
        <taxon>Bacillati</taxon>
        <taxon>Actinomycetota</taxon>
        <taxon>Actinomycetes</taxon>
        <taxon>Micrococcales</taxon>
        <taxon>Microbacteriaceae</taxon>
        <taxon>Microbacterium</taxon>
    </lineage>
</organism>
<evidence type="ECO:0000256" key="2">
    <source>
        <dbReference type="SAM" id="Phobius"/>
    </source>
</evidence>
<keyword evidence="2" id="KW-0472">Membrane</keyword>
<name>A0ABU3RZW7_9MICO</name>
<comment type="caution">
    <text evidence="4">The sequence shown here is derived from an EMBL/GenBank/DDBJ whole genome shotgun (WGS) entry which is preliminary data.</text>
</comment>
<dbReference type="RefSeq" id="WP_316002011.1">
    <property type="nucleotide sequence ID" value="NZ_JAWDIU010000007.1"/>
</dbReference>
<accession>A0ABU3RZW7</accession>
<proteinExistence type="predicted"/>
<feature type="domain" description="DUF2510" evidence="3">
    <location>
        <begin position="6"/>
        <end position="37"/>
    </location>
</feature>
<evidence type="ECO:0000313" key="4">
    <source>
        <dbReference type="EMBL" id="MDU0328412.1"/>
    </source>
</evidence>
<feature type="transmembrane region" description="Helical" evidence="2">
    <location>
        <begin position="236"/>
        <end position="261"/>
    </location>
</feature>
<gene>
    <name evidence="4" type="ORF">RWH43_16760</name>
</gene>
<sequence>MSNARPGWYDAGTPGRVRWWDGAQWTAHEAPVPASGAQPAAPPSTAAQPADAHPVAAQVATAQTAAAPQEQAVAQPGWYPTRAGELRWWDGRVWTGSRVRDGRPGIDWATIEQPTLPWVAGTIFLALAAMQTVSGIAFGGVSIMPVLWLVLSGLWFAMAIQTTLVRRIPAPTGTPEAPAVVRPLPGEADGPGAGWYPISRQAGRWWTGTRWADYVTSRFGVRPTFHAAQALLTLRIVAFAIAALAVFVLVAGIVVLAVAGGETVRTAIGWVLVIGAMLFAGLTAVVLAMARTQTRLLLLPTDPPAGVPTADGARPA</sequence>
<dbReference type="Pfam" id="PF10708">
    <property type="entry name" value="DUF2510"/>
    <property type="match status" value="1"/>
</dbReference>
<evidence type="ECO:0000256" key="1">
    <source>
        <dbReference type="SAM" id="MobiDB-lite"/>
    </source>
</evidence>
<dbReference type="Proteomes" id="UP001256673">
    <property type="component" value="Unassembled WGS sequence"/>
</dbReference>